<keyword evidence="9 17" id="KW-0249">Electron transport</keyword>
<feature type="binding site" evidence="15">
    <location>
        <position position="202"/>
    </location>
    <ligand>
        <name>a ubiquinone</name>
        <dbReference type="ChEBI" id="CHEBI:16389"/>
    </ligand>
</feature>
<accession>S5U5A7</accession>
<dbReference type="GO" id="GO:0006122">
    <property type="term" value="P:mitochondrial electron transport, ubiquinol to cytochrome c"/>
    <property type="evidence" value="ECO:0007669"/>
    <property type="project" value="TreeGrafter"/>
</dbReference>
<feature type="transmembrane region" description="Helical" evidence="17">
    <location>
        <begin position="320"/>
        <end position="340"/>
    </location>
</feature>
<dbReference type="InterPro" id="IPR048259">
    <property type="entry name" value="Cytochrome_b_N_euk/bac"/>
</dbReference>
<dbReference type="GO" id="GO:0046872">
    <property type="term" value="F:metal ion binding"/>
    <property type="evidence" value="ECO:0007669"/>
    <property type="project" value="UniProtKB-UniRule"/>
</dbReference>
<dbReference type="InterPro" id="IPR016174">
    <property type="entry name" value="Di-haem_cyt_TM"/>
</dbReference>
<dbReference type="InterPro" id="IPR005798">
    <property type="entry name" value="Cyt_b/b6_C"/>
</dbReference>
<dbReference type="Pfam" id="PF00033">
    <property type="entry name" value="Cytochrome_B"/>
    <property type="match status" value="1"/>
</dbReference>
<protein>
    <recommendedName>
        <fullName evidence="2 17">Cytochrome b</fullName>
    </recommendedName>
</protein>
<dbReference type="EMBL" id="KC993185">
    <property type="protein sequence ID" value="AGS44276.1"/>
    <property type="molecule type" value="Genomic_DNA"/>
</dbReference>
<evidence type="ECO:0000259" key="18">
    <source>
        <dbReference type="PROSITE" id="PS51002"/>
    </source>
</evidence>
<evidence type="ECO:0000256" key="11">
    <source>
        <dbReference type="ARBA" id="ARBA00023004"/>
    </source>
</evidence>
<evidence type="ECO:0000256" key="14">
    <source>
        <dbReference type="ARBA" id="ARBA00061233"/>
    </source>
</evidence>
<keyword evidence="5 17" id="KW-0679">Respiratory chain</keyword>
<feature type="transmembrane region" description="Helical" evidence="17">
    <location>
        <begin position="28"/>
        <end position="55"/>
    </location>
</feature>
<dbReference type="PIRSF" id="PIRSF038885">
    <property type="entry name" value="COB"/>
    <property type="match status" value="1"/>
</dbReference>
<evidence type="ECO:0000256" key="3">
    <source>
        <dbReference type="ARBA" id="ARBA00022448"/>
    </source>
</evidence>
<keyword evidence="6 17" id="KW-0812">Transmembrane</keyword>
<comment type="cofactor">
    <cofactor evidence="17">
        <name>heme b</name>
        <dbReference type="ChEBI" id="CHEBI:60344"/>
    </cofactor>
    <text evidence="17">Binds 2 heme groups non-covalently.</text>
</comment>
<dbReference type="GO" id="GO:0016491">
    <property type="term" value="F:oxidoreductase activity"/>
    <property type="evidence" value="ECO:0007669"/>
    <property type="project" value="UniProtKB-UniRule"/>
</dbReference>
<dbReference type="PROSITE" id="PS51003">
    <property type="entry name" value="CYTB_CTER"/>
    <property type="match status" value="1"/>
</dbReference>
<evidence type="ECO:0000256" key="4">
    <source>
        <dbReference type="ARBA" id="ARBA00022617"/>
    </source>
</evidence>
<feature type="transmembrane region" description="Helical" evidence="17">
    <location>
        <begin position="76"/>
        <end position="97"/>
    </location>
</feature>
<dbReference type="InterPro" id="IPR048260">
    <property type="entry name" value="Cytochrome_b_C_euk/bac"/>
</dbReference>
<comment type="function">
    <text evidence="17">Component of the ubiquinol-cytochrome c reductase complex (complex III or cytochrome b-c1 complex) that is part of the mitochondrial respiratory chain. The b-c1 complex mediates electron transfer from ubiquinol to cytochrome c. Contributes to the generation of a proton gradient across the mitochondrial membrane that is then used for ATP synthesis.</text>
</comment>
<dbReference type="CDD" id="cd00290">
    <property type="entry name" value="cytochrome_b_C"/>
    <property type="match status" value="1"/>
</dbReference>
<reference evidence="20" key="1">
    <citation type="submission" date="2013-04" db="EMBL/GenBank/DDBJ databases">
        <authorList>
            <person name="Fricova D."/>
            <person name="Brejova B."/>
            <person name="Nosek J."/>
        </authorList>
    </citation>
    <scope>NUCLEOTIDE SEQUENCE</scope>
    <source>
        <strain evidence="20">CBS 94</strain>
    </source>
</reference>
<feature type="domain" description="Cytochrome b/b6 N-terminal region profile" evidence="18">
    <location>
        <begin position="1"/>
        <end position="210"/>
    </location>
</feature>
<dbReference type="CDD" id="cd00284">
    <property type="entry name" value="Cytochrome_b_N"/>
    <property type="match status" value="1"/>
</dbReference>
<keyword evidence="10 17" id="KW-1133">Transmembrane helix</keyword>
<dbReference type="PROSITE" id="PS51002">
    <property type="entry name" value="CYTB_NTER"/>
    <property type="match status" value="1"/>
</dbReference>
<keyword evidence="13 17" id="KW-0472">Membrane</keyword>
<evidence type="ECO:0000256" key="6">
    <source>
        <dbReference type="ARBA" id="ARBA00022692"/>
    </source>
</evidence>
<proteinExistence type="inferred from homology"/>
<evidence type="ECO:0000256" key="2">
    <source>
        <dbReference type="ARBA" id="ARBA00013531"/>
    </source>
</evidence>
<dbReference type="Pfam" id="PF00032">
    <property type="entry name" value="Cytochrom_B_C"/>
    <property type="match status" value="1"/>
</dbReference>
<feature type="transmembrane region" description="Helical" evidence="17">
    <location>
        <begin position="289"/>
        <end position="308"/>
    </location>
</feature>
<evidence type="ECO:0000256" key="13">
    <source>
        <dbReference type="ARBA" id="ARBA00023136"/>
    </source>
</evidence>
<keyword evidence="11 16" id="KW-0408">Iron</keyword>
<keyword evidence="3 17" id="KW-0813">Transport</keyword>
<evidence type="ECO:0000256" key="9">
    <source>
        <dbReference type="ARBA" id="ARBA00022982"/>
    </source>
</evidence>
<dbReference type="RefSeq" id="YP_008474988.1">
    <property type="nucleotide sequence ID" value="NC_022160.1"/>
</dbReference>
<dbReference type="InterPro" id="IPR005797">
    <property type="entry name" value="Cyt_b/b6_N"/>
</dbReference>
<keyword evidence="4 16" id="KW-0349">Heme</keyword>
<evidence type="ECO:0000256" key="10">
    <source>
        <dbReference type="ARBA" id="ARBA00022989"/>
    </source>
</evidence>
<dbReference type="AlphaFoldDB" id="S5U5A7"/>
<feature type="binding site" description="axial binding residue" evidence="16">
    <location>
        <position position="82"/>
    </location>
    <ligand>
        <name>heme b</name>
        <dbReference type="ChEBI" id="CHEBI:60344"/>
        <label>b562</label>
    </ligand>
    <ligandPart>
        <name>Fe</name>
        <dbReference type="ChEBI" id="CHEBI:18248"/>
    </ligandPart>
</feature>
<dbReference type="GO" id="GO:0008121">
    <property type="term" value="F:quinol-cytochrome-c reductase activity"/>
    <property type="evidence" value="ECO:0007669"/>
    <property type="project" value="InterPro"/>
</dbReference>
<evidence type="ECO:0000256" key="17">
    <source>
        <dbReference type="RuleBase" id="RU362117"/>
    </source>
</evidence>
<feature type="transmembrane region" description="Helical" evidence="17">
    <location>
        <begin position="360"/>
        <end position="380"/>
    </location>
</feature>
<keyword evidence="7 16" id="KW-0479">Metal-binding</keyword>
<dbReference type="InterPro" id="IPR027387">
    <property type="entry name" value="Cytb/b6-like_sf"/>
</dbReference>
<feature type="binding site" description="axial binding residue" evidence="16">
    <location>
        <position position="183"/>
    </location>
    <ligand>
        <name>heme b</name>
        <dbReference type="ChEBI" id="CHEBI:60344"/>
        <label>b562</label>
    </ligand>
    <ligandPart>
        <name>Fe</name>
        <dbReference type="ChEBI" id="CHEBI:18248"/>
    </ligandPart>
</feature>
<evidence type="ECO:0000256" key="15">
    <source>
        <dbReference type="PIRSR" id="PIRSR038885-1"/>
    </source>
</evidence>
<feature type="domain" description="Cytochrome b/b6 C-terminal region profile" evidence="19">
    <location>
        <begin position="211"/>
        <end position="381"/>
    </location>
</feature>
<feature type="binding site" description="axial binding residue" evidence="16">
    <location>
        <position position="96"/>
    </location>
    <ligand>
        <name>heme b</name>
        <dbReference type="ChEBI" id="CHEBI:60344"/>
        <label>b566</label>
    </ligand>
    <ligandPart>
        <name>Fe</name>
        <dbReference type="ChEBI" id="CHEBI:18248"/>
    </ligandPart>
</feature>
<evidence type="ECO:0000313" key="20">
    <source>
        <dbReference type="EMBL" id="AGS44276.1"/>
    </source>
</evidence>
<dbReference type="PANTHER" id="PTHR19271">
    <property type="entry name" value="CYTOCHROME B"/>
    <property type="match status" value="1"/>
</dbReference>
<comment type="similarity">
    <text evidence="14 17">Belongs to the cytochrome b family.</text>
</comment>
<dbReference type="SUPFAM" id="SSF81342">
    <property type="entry name" value="Transmembrane di-heme cytochromes"/>
    <property type="match status" value="1"/>
</dbReference>
<comment type="cofactor">
    <cofactor evidence="16">
        <name>heme</name>
        <dbReference type="ChEBI" id="CHEBI:30413"/>
    </cofactor>
    <text evidence="16">Binds 2 heme groups non-covalently.</text>
</comment>
<feature type="binding site" description="axial binding residue" evidence="16">
    <location>
        <position position="197"/>
    </location>
    <ligand>
        <name>heme b</name>
        <dbReference type="ChEBI" id="CHEBI:60344"/>
        <label>b566</label>
    </ligand>
    <ligandPart>
        <name>Fe</name>
        <dbReference type="ChEBI" id="CHEBI:18248"/>
    </ligandPart>
</feature>
<dbReference type="InterPro" id="IPR030689">
    <property type="entry name" value="Cytochrome_b"/>
</dbReference>
<evidence type="ECO:0000256" key="7">
    <source>
        <dbReference type="ARBA" id="ARBA00022723"/>
    </source>
</evidence>
<evidence type="ECO:0000256" key="12">
    <source>
        <dbReference type="ARBA" id="ARBA00023128"/>
    </source>
</evidence>
<keyword evidence="12 17" id="KW-0496">Mitochondrion</keyword>
<dbReference type="Gene3D" id="1.20.810.10">
    <property type="entry name" value="Cytochrome Bc1 Complex, Chain C"/>
    <property type="match status" value="1"/>
</dbReference>
<dbReference type="PANTHER" id="PTHR19271:SF16">
    <property type="entry name" value="CYTOCHROME B"/>
    <property type="match status" value="1"/>
</dbReference>
<dbReference type="FunFam" id="1.20.810.10:FF:000002">
    <property type="entry name" value="Cytochrome b"/>
    <property type="match status" value="1"/>
</dbReference>
<dbReference type="GO" id="GO:0005743">
    <property type="term" value="C:mitochondrial inner membrane"/>
    <property type="evidence" value="ECO:0007669"/>
    <property type="project" value="UniProtKB-SubCell"/>
</dbReference>
<evidence type="ECO:0000256" key="5">
    <source>
        <dbReference type="ARBA" id="ARBA00022660"/>
    </source>
</evidence>
<keyword evidence="8" id="KW-0999">Mitochondrion inner membrane</keyword>
<feature type="transmembrane region" description="Helical" evidence="17">
    <location>
        <begin position="224"/>
        <end position="246"/>
    </location>
</feature>
<dbReference type="InterPro" id="IPR036150">
    <property type="entry name" value="Cyt_b/b6_C_sf"/>
</dbReference>
<dbReference type="GO" id="GO:0045275">
    <property type="term" value="C:respiratory chain complex III"/>
    <property type="evidence" value="ECO:0007669"/>
    <property type="project" value="InterPro"/>
</dbReference>
<sequence length="388" mass="43669">MPIRKSNAYLSLVNSYLIDSPQPSSLNYWWNLGSLLGLCLVIQIASGVFLAMHYSSNLSLAFDSVEHIMRDVNAGWLIRYIHANGASFFFICMYLHIGKALYYGSYKQPRVMTWVIGVIIFVLTMAIAFLGYCLVYGQMSHWGATVITNLLSAIPFIGNDIVPFIWGGFSVSNPTIQRFFALHFLLPFILAALVCMHLMALHVNGSSNPVGITGNIDRLPMHPYFIFKDLVTVFVFILIFSLFVFYSPNTLGHPDNYIPGNPMVTPPSIVPEWYLLPFYAILRSIPDKLGGVIAMFGAILILLTLPYTDRSIIRGNTFKVLSKLAFFLFVFNFLLLGNLGQLHVEVPYIALGQVATLYYFSHYLIIVPLISTLENILYYIGTLGHRED</sequence>
<dbReference type="GeneID" id="16792560"/>
<geneLocation type="mitochondrion" evidence="20"/>
<dbReference type="SUPFAM" id="SSF81648">
    <property type="entry name" value="a domain/subunit of cytochrome bc1 complex (Ubiquinol-cytochrome c reductase)"/>
    <property type="match status" value="1"/>
</dbReference>
<feature type="transmembrane region" description="Helical" evidence="17">
    <location>
        <begin position="147"/>
        <end position="169"/>
    </location>
</feature>
<gene>
    <name evidence="20" type="primary">cob</name>
</gene>
<comment type="subcellular location">
    <subcellularLocation>
        <location evidence="1">Mitochondrion inner membrane</location>
        <topology evidence="1">Multi-pass membrane protein</topology>
    </subcellularLocation>
</comment>
<feature type="transmembrane region" description="Helical" evidence="17">
    <location>
        <begin position="112"/>
        <end position="135"/>
    </location>
</feature>
<evidence type="ECO:0000256" key="1">
    <source>
        <dbReference type="ARBA" id="ARBA00004448"/>
    </source>
</evidence>
<evidence type="ECO:0000256" key="16">
    <source>
        <dbReference type="PIRSR" id="PIRSR038885-2"/>
    </source>
</evidence>
<evidence type="ECO:0000256" key="8">
    <source>
        <dbReference type="ARBA" id="ARBA00022792"/>
    </source>
</evidence>
<organism evidence="20">
    <name type="scientific">Candida tropicalis</name>
    <name type="common">Yeast</name>
    <dbReference type="NCBI Taxonomy" id="5482"/>
    <lineage>
        <taxon>Eukaryota</taxon>
        <taxon>Fungi</taxon>
        <taxon>Dikarya</taxon>
        <taxon>Ascomycota</taxon>
        <taxon>Saccharomycotina</taxon>
        <taxon>Pichiomycetes</taxon>
        <taxon>Debaryomycetaceae</taxon>
        <taxon>Candida/Lodderomyces clade</taxon>
        <taxon>Candida</taxon>
    </lineage>
</organism>
<name>S5U5A7_CANTR</name>
<evidence type="ECO:0000259" key="19">
    <source>
        <dbReference type="PROSITE" id="PS51003"/>
    </source>
</evidence>
<feature type="transmembrane region" description="Helical" evidence="17">
    <location>
        <begin position="181"/>
        <end position="203"/>
    </location>
</feature>